<evidence type="ECO:0000313" key="1">
    <source>
        <dbReference type="EMBL" id="CAG7787142.1"/>
    </source>
</evidence>
<proteinExistence type="predicted"/>
<comment type="caution">
    <text evidence="1">The sequence shown here is derived from an EMBL/GenBank/DDBJ whole genome shotgun (WGS) entry which is preliminary data.</text>
</comment>
<evidence type="ECO:0000313" key="2">
    <source>
        <dbReference type="Proteomes" id="UP000708208"/>
    </source>
</evidence>
<dbReference type="Proteomes" id="UP000708208">
    <property type="component" value="Unassembled WGS sequence"/>
</dbReference>
<reference evidence="1" key="1">
    <citation type="submission" date="2021-06" db="EMBL/GenBank/DDBJ databases">
        <authorList>
            <person name="Hodson N. C."/>
            <person name="Mongue J. A."/>
            <person name="Jaron S. K."/>
        </authorList>
    </citation>
    <scope>NUCLEOTIDE SEQUENCE</scope>
</reference>
<accession>A0A8J2KL39</accession>
<name>A0A8J2KL39_9HEXA</name>
<protein>
    <submittedName>
        <fullName evidence="1">Uncharacterized protein</fullName>
    </submittedName>
</protein>
<organism evidence="1 2">
    <name type="scientific">Allacma fusca</name>
    <dbReference type="NCBI Taxonomy" id="39272"/>
    <lineage>
        <taxon>Eukaryota</taxon>
        <taxon>Metazoa</taxon>
        <taxon>Ecdysozoa</taxon>
        <taxon>Arthropoda</taxon>
        <taxon>Hexapoda</taxon>
        <taxon>Collembola</taxon>
        <taxon>Symphypleona</taxon>
        <taxon>Sminthuridae</taxon>
        <taxon>Allacma</taxon>
    </lineage>
</organism>
<sequence length="79" mass="9462">MKNISYKHIRLKVVAVLFGMVYLFKLLDGRHGFFTLSEKEVHQIDQDWISNETAYTCVFQRSEQDEIRKLHDGNSIYYF</sequence>
<keyword evidence="2" id="KW-1185">Reference proteome</keyword>
<dbReference type="AlphaFoldDB" id="A0A8J2KL39"/>
<gene>
    <name evidence="1" type="ORF">AFUS01_LOCUS25660</name>
</gene>
<dbReference type="EMBL" id="CAJVCH010332406">
    <property type="protein sequence ID" value="CAG7787142.1"/>
    <property type="molecule type" value="Genomic_DNA"/>
</dbReference>